<dbReference type="SUPFAM" id="SSF161098">
    <property type="entry name" value="MetI-like"/>
    <property type="match status" value="1"/>
</dbReference>
<dbReference type="GO" id="GO:0005886">
    <property type="term" value="C:plasma membrane"/>
    <property type="evidence" value="ECO:0007669"/>
    <property type="project" value="UniProtKB-SubCell"/>
</dbReference>
<dbReference type="FunCoup" id="A0A540VCE8">
    <property type="interactions" value="124"/>
</dbReference>
<keyword evidence="6 7" id="KW-0472">Membrane</keyword>
<dbReference type="Proteomes" id="UP000317371">
    <property type="component" value="Unassembled WGS sequence"/>
</dbReference>
<keyword evidence="4 7" id="KW-0812">Transmembrane</keyword>
<dbReference type="GO" id="GO:0055085">
    <property type="term" value="P:transmembrane transport"/>
    <property type="evidence" value="ECO:0007669"/>
    <property type="project" value="InterPro"/>
</dbReference>
<evidence type="ECO:0000256" key="5">
    <source>
        <dbReference type="ARBA" id="ARBA00022989"/>
    </source>
</evidence>
<feature type="transmembrane region" description="Helical" evidence="7">
    <location>
        <begin position="222"/>
        <end position="244"/>
    </location>
</feature>
<feature type="domain" description="ABC transmembrane type-1" evidence="8">
    <location>
        <begin position="88"/>
        <end position="300"/>
    </location>
</feature>
<dbReference type="CDD" id="cd06261">
    <property type="entry name" value="TM_PBP2"/>
    <property type="match status" value="1"/>
</dbReference>
<evidence type="ECO:0000256" key="6">
    <source>
        <dbReference type="ARBA" id="ARBA00023136"/>
    </source>
</evidence>
<dbReference type="PANTHER" id="PTHR43005:SF1">
    <property type="entry name" value="SPERMIDINE_PUTRESCINE TRANSPORT SYSTEM PERMEASE PROTEIN"/>
    <property type="match status" value="1"/>
</dbReference>
<comment type="subcellular location">
    <subcellularLocation>
        <location evidence="1 7">Cell membrane</location>
        <topology evidence="1 7">Multi-pass membrane protein</topology>
    </subcellularLocation>
</comment>
<keyword evidence="3" id="KW-1003">Cell membrane</keyword>
<dbReference type="PANTHER" id="PTHR43005">
    <property type="entry name" value="BLR7065 PROTEIN"/>
    <property type="match status" value="1"/>
</dbReference>
<feature type="transmembrane region" description="Helical" evidence="7">
    <location>
        <begin position="285"/>
        <end position="306"/>
    </location>
</feature>
<evidence type="ECO:0000313" key="10">
    <source>
        <dbReference type="Proteomes" id="UP000317371"/>
    </source>
</evidence>
<keyword evidence="10" id="KW-1185">Reference proteome</keyword>
<comment type="caution">
    <text evidence="9">The sequence shown here is derived from an EMBL/GenBank/DDBJ whole genome shotgun (WGS) entry which is preliminary data.</text>
</comment>
<protein>
    <submittedName>
        <fullName evidence="9">Sugar ABC transporter permease</fullName>
    </submittedName>
</protein>
<evidence type="ECO:0000256" key="3">
    <source>
        <dbReference type="ARBA" id="ARBA00022475"/>
    </source>
</evidence>
<evidence type="ECO:0000256" key="4">
    <source>
        <dbReference type="ARBA" id="ARBA00022692"/>
    </source>
</evidence>
<dbReference type="InParanoid" id="A0A540VCE8"/>
<evidence type="ECO:0000256" key="1">
    <source>
        <dbReference type="ARBA" id="ARBA00004651"/>
    </source>
</evidence>
<accession>A0A540VCE8</accession>
<dbReference type="EMBL" id="VIGC01000024">
    <property type="protein sequence ID" value="TQE94427.1"/>
    <property type="molecule type" value="Genomic_DNA"/>
</dbReference>
<evidence type="ECO:0000256" key="2">
    <source>
        <dbReference type="ARBA" id="ARBA00022448"/>
    </source>
</evidence>
<dbReference type="Gene3D" id="1.10.3720.10">
    <property type="entry name" value="MetI-like"/>
    <property type="match status" value="1"/>
</dbReference>
<name>A0A540VCE8_9CHLR</name>
<dbReference type="OrthoDB" id="9809527at2"/>
<feature type="transmembrane region" description="Helical" evidence="7">
    <location>
        <begin position="125"/>
        <end position="146"/>
    </location>
</feature>
<dbReference type="PROSITE" id="PS50928">
    <property type="entry name" value="ABC_TM1"/>
    <property type="match status" value="1"/>
</dbReference>
<organism evidence="9 10">
    <name type="scientific">Litorilinea aerophila</name>
    <dbReference type="NCBI Taxonomy" id="1204385"/>
    <lineage>
        <taxon>Bacteria</taxon>
        <taxon>Bacillati</taxon>
        <taxon>Chloroflexota</taxon>
        <taxon>Caldilineae</taxon>
        <taxon>Caldilineales</taxon>
        <taxon>Caldilineaceae</taxon>
        <taxon>Litorilinea</taxon>
    </lineage>
</organism>
<gene>
    <name evidence="9" type="ORF">FKZ61_16990</name>
</gene>
<sequence length="313" mass="34525">MAEQSLPRPLPSGATARKQTSVYTQEARLGWLLVAPALLVVIGMVGYPFVEAIRISFTDRMIGRGPGEWVGLANYRFILGWPEFGQMVARTVAFTIAAVFLKTVVGLILATALNQDFRGRNILRGVFMLPWILPTYIIVLVWRWIFDGQTGVLNQILTSWGLIESNIPFLARPWSAIALLIFVLVWKGYPFYALTFLAGMQTISAELYDAAKVDGAGRLGRFIHVTLPGLRQVMGVVILLSTIWTMNTLEIPLLFTGGGPSNATEVFPLLTYHLALVQFRLGEGAAVPILMLPVIAMLVLGVASYMDREATQQ</sequence>
<dbReference type="AlphaFoldDB" id="A0A540VCE8"/>
<comment type="similarity">
    <text evidence="7">Belongs to the binding-protein-dependent transport system permease family.</text>
</comment>
<keyword evidence="2 7" id="KW-0813">Transport</keyword>
<evidence type="ECO:0000313" key="9">
    <source>
        <dbReference type="EMBL" id="TQE94427.1"/>
    </source>
</evidence>
<keyword evidence="5 7" id="KW-1133">Transmembrane helix</keyword>
<evidence type="ECO:0000256" key="7">
    <source>
        <dbReference type="RuleBase" id="RU363032"/>
    </source>
</evidence>
<feature type="transmembrane region" description="Helical" evidence="7">
    <location>
        <begin position="29"/>
        <end position="50"/>
    </location>
</feature>
<evidence type="ECO:0000259" key="8">
    <source>
        <dbReference type="PROSITE" id="PS50928"/>
    </source>
</evidence>
<proteinExistence type="inferred from homology"/>
<dbReference type="RefSeq" id="WP_141611345.1">
    <property type="nucleotide sequence ID" value="NZ_VIGC02000024.1"/>
</dbReference>
<dbReference type="InterPro" id="IPR000515">
    <property type="entry name" value="MetI-like"/>
</dbReference>
<reference evidence="9 10" key="1">
    <citation type="submission" date="2019-06" db="EMBL/GenBank/DDBJ databases">
        <title>Genome sequence of Litorilinea aerophila BAA-2444.</title>
        <authorList>
            <person name="Maclea K.S."/>
            <person name="Maurais E.G."/>
            <person name="Iannazzi L.C."/>
        </authorList>
    </citation>
    <scope>NUCLEOTIDE SEQUENCE [LARGE SCALE GENOMIC DNA]</scope>
    <source>
        <strain evidence="9 10">ATCC BAA-2444</strain>
    </source>
</reference>
<feature type="transmembrane region" description="Helical" evidence="7">
    <location>
        <begin position="92"/>
        <end position="113"/>
    </location>
</feature>
<dbReference type="InterPro" id="IPR035906">
    <property type="entry name" value="MetI-like_sf"/>
</dbReference>
<dbReference type="Pfam" id="PF00528">
    <property type="entry name" value="BPD_transp_1"/>
    <property type="match status" value="1"/>
</dbReference>